<dbReference type="InterPro" id="IPR017853">
    <property type="entry name" value="GH"/>
</dbReference>
<feature type="chain" id="PRO_5013627914" description="Glycosyl hydrolase family 13 catalytic domain-containing protein" evidence="1">
    <location>
        <begin position="21"/>
        <end position="139"/>
    </location>
</feature>
<protein>
    <recommendedName>
        <fullName evidence="2">Glycosyl hydrolase family 13 catalytic domain-containing protein</fullName>
    </recommendedName>
</protein>
<proteinExistence type="predicted"/>
<evidence type="ECO:0000256" key="1">
    <source>
        <dbReference type="SAM" id="SignalP"/>
    </source>
</evidence>
<gene>
    <name evidence="3" type="ORF">TELCIR_26193</name>
</gene>
<dbReference type="AlphaFoldDB" id="A0A2G9T3I9"/>
<keyword evidence="1" id="KW-0732">Signal</keyword>
<feature type="domain" description="Glycosyl hydrolase family 13 catalytic" evidence="2">
    <location>
        <begin position="24"/>
        <end position="118"/>
    </location>
</feature>
<dbReference type="EMBL" id="KZ427924">
    <property type="protein sequence ID" value="PIO52501.1"/>
    <property type="molecule type" value="Genomic_DNA"/>
</dbReference>
<dbReference type="GO" id="GO:0005975">
    <property type="term" value="P:carbohydrate metabolic process"/>
    <property type="evidence" value="ECO:0007669"/>
    <property type="project" value="InterPro"/>
</dbReference>
<dbReference type="Gene3D" id="3.20.20.80">
    <property type="entry name" value="Glycosidases"/>
    <property type="match status" value="1"/>
</dbReference>
<evidence type="ECO:0000259" key="2">
    <source>
        <dbReference type="Pfam" id="PF00128"/>
    </source>
</evidence>
<keyword evidence="4" id="KW-1185">Reference proteome</keyword>
<feature type="signal peptide" evidence="1">
    <location>
        <begin position="1"/>
        <end position="20"/>
    </location>
</feature>
<sequence length="139" mass="15465">MERISEGGFFLALLAVLQCGQQPLTLPGALSLYYGQELGLTNVGNPPSPRGIMQWAPSGNDHHGFLSSSEANIGKLFFAESDNTDEQDNFETQYAKENSPLKIYQKLARMRQRDEALIVGSTVRHTLEGDVIIYSRYVK</sequence>
<dbReference type="InterPro" id="IPR006047">
    <property type="entry name" value="GH13_cat_dom"/>
</dbReference>
<dbReference type="PANTHER" id="PTHR10357:SF179">
    <property type="entry name" value="NEUTRAL AND BASIC AMINO ACID TRANSPORT PROTEIN RBAT"/>
    <property type="match status" value="1"/>
</dbReference>
<reference evidence="3 4" key="1">
    <citation type="submission" date="2015-09" db="EMBL/GenBank/DDBJ databases">
        <title>Draft genome of the parasitic nematode Teladorsagia circumcincta isolate WARC Sus (inbred).</title>
        <authorList>
            <person name="Mitreva M."/>
        </authorList>
    </citation>
    <scope>NUCLEOTIDE SEQUENCE [LARGE SCALE GENOMIC DNA]</scope>
    <source>
        <strain evidence="3 4">S</strain>
    </source>
</reference>
<feature type="non-terminal residue" evidence="3">
    <location>
        <position position="139"/>
    </location>
</feature>
<dbReference type="SUPFAM" id="SSF51445">
    <property type="entry name" value="(Trans)glycosidases"/>
    <property type="match status" value="1"/>
</dbReference>
<dbReference type="Proteomes" id="UP000230423">
    <property type="component" value="Unassembled WGS sequence"/>
</dbReference>
<accession>A0A2G9T3I9</accession>
<dbReference type="PANTHER" id="PTHR10357">
    <property type="entry name" value="ALPHA-AMYLASE FAMILY MEMBER"/>
    <property type="match status" value="1"/>
</dbReference>
<dbReference type="Pfam" id="PF00128">
    <property type="entry name" value="Alpha-amylase"/>
    <property type="match status" value="1"/>
</dbReference>
<name>A0A2G9T3I9_TELCI</name>
<dbReference type="OrthoDB" id="1740265at2759"/>
<evidence type="ECO:0000313" key="3">
    <source>
        <dbReference type="EMBL" id="PIO52501.1"/>
    </source>
</evidence>
<evidence type="ECO:0000313" key="4">
    <source>
        <dbReference type="Proteomes" id="UP000230423"/>
    </source>
</evidence>
<organism evidence="3 4">
    <name type="scientific">Teladorsagia circumcincta</name>
    <name type="common">Brown stomach worm</name>
    <name type="synonym">Ostertagia circumcincta</name>
    <dbReference type="NCBI Taxonomy" id="45464"/>
    <lineage>
        <taxon>Eukaryota</taxon>
        <taxon>Metazoa</taxon>
        <taxon>Ecdysozoa</taxon>
        <taxon>Nematoda</taxon>
        <taxon>Chromadorea</taxon>
        <taxon>Rhabditida</taxon>
        <taxon>Rhabditina</taxon>
        <taxon>Rhabditomorpha</taxon>
        <taxon>Strongyloidea</taxon>
        <taxon>Trichostrongylidae</taxon>
        <taxon>Teladorsagia</taxon>
    </lineage>
</organism>